<evidence type="ECO:0000313" key="3">
    <source>
        <dbReference type="Proteomes" id="UP000006038"/>
    </source>
</evidence>
<keyword evidence="1" id="KW-0472">Membrane</keyword>
<feature type="transmembrane region" description="Helical" evidence="1">
    <location>
        <begin position="196"/>
        <end position="218"/>
    </location>
</feature>
<dbReference type="AlphaFoldDB" id="J3KYB2"/>
<reference evidence="2" key="1">
    <citation type="journal article" date="2013" name="Nat. Commun.">
        <title>Whole-genome sequencing of Oryza brachyantha reveals mechanisms underlying Oryza genome evolution.</title>
        <authorList>
            <person name="Chen J."/>
            <person name="Huang Q."/>
            <person name="Gao D."/>
            <person name="Wang J."/>
            <person name="Lang Y."/>
            <person name="Liu T."/>
            <person name="Li B."/>
            <person name="Bai Z."/>
            <person name="Luis Goicoechea J."/>
            <person name="Liang C."/>
            <person name="Chen C."/>
            <person name="Zhang W."/>
            <person name="Sun S."/>
            <person name="Liao Y."/>
            <person name="Zhang X."/>
            <person name="Yang L."/>
            <person name="Song C."/>
            <person name="Wang M."/>
            <person name="Shi J."/>
            <person name="Liu G."/>
            <person name="Liu J."/>
            <person name="Zhou H."/>
            <person name="Zhou W."/>
            <person name="Yu Q."/>
            <person name="An N."/>
            <person name="Chen Y."/>
            <person name="Cai Q."/>
            <person name="Wang B."/>
            <person name="Liu B."/>
            <person name="Min J."/>
            <person name="Huang Y."/>
            <person name="Wu H."/>
            <person name="Li Z."/>
            <person name="Zhang Y."/>
            <person name="Yin Y."/>
            <person name="Song W."/>
            <person name="Jiang J."/>
            <person name="Jackson S.A."/>
            <person name="Wing R.A."/>
            <person name="Wang J."/>
            <person name="Chen M."/>
        </authorList>
    </citation>
    <scope>NUCLEOTIDE SEQUENCE [LARGE SCALE GENOMIC DNA]</scope>
    <source>
        <strain evidence="2">cv. IRGC 101232</strain>
    </source>
</reference>
<sequence>MTFLISIMAKFCPMHDLGPLEKESNTLGCFPAFHTPSSNLSGLNMLASSPHASLSRWIVAIGIDIMVPLGTLIPPSSSHPAILFMSGTDPYNLKVSSMNMLTGFSLFSMSPVGTLLQHSIITSSLAYLANLGVVLSRNIFRVSICDVVSCPAKKKILHSAMISSMLSYAGSCHGPSIRPSKSFPYPMVSLLTSRFLMMSTSTLLIFLSSDHVFIFFLVER</sequence>
<proteinExistence type="predicted"/>
<organism evidence="2">
    <name type="scientific">Oryza brachyantha</name>
    <name type="common">malo sina</name>
    <dbReference type="NCBI Taxonomy" id="4533"/>
    <lineage>
        <taxon>Eukaryota</taxon>
        <taxon>Viridiplantae</taxon>
        <taxon>Streptophyta</taxon>
        <taxon>Embryophyta</taxon>
        <taxon>Tracheophyta</taxon>
        <taxon>Spermatophyta</taxon>
        <taxon>Magnoliopsida</taxon>
        <taxon>Liliopsida</taxon>
        <taxon>Poales</taxon>
        <taxon>Poaceae</taxon>
        <taxon>BOP clade</taxon>
        <taxon>Oryzoideae</taxon>
        <taxon>Oryzeae</taxon>
        <taxon>Oryzinae</taxon>
        <taxon>Oryza</taxon>
    </lineage>
</organism>
<name>J3KYB2_ORYBR</name>
<keyword evidence="1" id="KW-1133">Transmembrane helix</keyword>
<dbReference type="Gramene" id="OB01G19680.1">
    <property type="protein sequence ID" value="OB01G19680.1"/>
    <property type="gene ID" value="OB01G19680"/>
</dbReference>
<evidence type="ECO:0000256" key="1">
    <source>
        <dbReference type="SAM" id="Phobius"/>
    </source>
</evidence>
<dbReference type="Proteomes" id="UP000006038">
    <property type="component" value="Chromosome 1"/>
</dbReference>
<dbReference type="EnsemblPlants" id="OB01G19680.1">
    <property type="protein sequence ID" value="OB01G19680.1"/>
    <property type="gene ID" value="OB01G19680"/>
</dbReference>
<protein>
    <submittedName>
        <fullName evidence="2">Uncharacterized protein</fullName>
    </submittedName>
</protein>
<evidence type="ECO:0000313" key="2">
    <source>
        <dbReference type="EnsemblPlants" id="OB01G19680.1"/>
    </source>
</evidence>
<accession>J3KYB2</accession>
<keyword evidence="1" id="KW-0812">Transmembrane</keyword>
<keyword evidence="3" id="KW-1185">Reference proteome</keyword>
<reference evidence="2" key="2">
    <citation type="submission" date="2013-04" db="UniProtKB">
        <authorList>
            <consortium name="EnsemblPlants"/>
        </authorList>
    </citation>
    <scope>IDENTIFICATION</scope>
</reference>
<dbReference type="eggNOG" id="ENOG502SW56">
    <property type="taxonomic scope" value="Eukaryota"/>
</dbReference>
<dbReference type="HOGENOM" id="CLU_1221414_0_0_1"/>